<dbReference type="Gene3D" id="3.40.50.261">
    <property type="entry name" value="Succinyl-CoA synthetase domains"/>
    <property type="match status" value="2"/>
</dbReference>
<dbReference type="Proteomes" id="UP001344906">
    <property type="component" value="Unassembled WGS sequence"/>
</dbReference>
<reference evidence="3 4" key="1">
    <citation type="submission" date="2023-02" db="EMBL/GenBank/DDBJ databases">
        <title>Dictyobacter halimunensis sp. nov., a new member of the class Ktedonobacteria from forest soil in a geothermal area.</title>
        <authorList>
            <person name="Rachmania M.K."/>
            <person name="Ningsih F."/>
            <person name="Sakai Y."/>
            <person name="Yabe S."/>
            <person name="Yokota A."/>
            <person name="Sjamsuridzal W."/>
        </authorList>
    </citation>
    <scope>NUCLEOTIDE SEQUENCE [LARGE SCALE GENOMIC DNA]</scope>
    <source>
        <strain evidence="3 4">S3.2.2.5</strain>
    </source>
</reference>
<keyword evidence="4" id="KW-1185">Reference proteome</keyword>
<dbReference type="SMART" id="SM00881">
    <property type="entry name" value="CoA_binding"/>
    <property type="match status" value="1"/>
</dbReference>
<evidence type="ECO:0000256" key="1">
    <source>
        <dbReference type="PROSITE-ProRule" id="PRU00409"/>
    </source>
</evidence>
<keyword evidence="1" id="KW-0067">ATP-binding</keyword>
<dbReference type="Gene3D" id="3.40.50.720">
    <property type="entry name" value="NAD(P)-binding Rossmann-like Domain"/>
    <property type="match status" value="1"/>
</dbReference>
<evidence type="ECO:0000259" key="2">
    <source>
        <dbReference type="PROSITE" id="PS50975"/>
    </source>
</evidence>
<dbReference type="PROSITE" id="PS50975">
    <property type="entry name" value="ATP_GRASP"/>
    <property type="match status" value="1"/>
</dbReference>
<dbReference type="InterPro" id="IPR003781">
    <property type="entry name" value="CoA-bd"/>
</dbReference>
<name>A0ABQ6FRN8_9CHLR</name>
<dbReference type="InterPro" id="IPR011761">
    <property type="entry name" value="ATP-grasp"/>
</dbReference>
<dbReference type="Pfam" id="PF19045">
    <property type="entry name" value="Ligase_CoA_2"/>
    <property type="match status" value="1"/>
</dbReference>
<comment type="caution">
    <text evidence="3">The sequence shown here is derived from an EMBL/GenBank/DDBJ whole genome shotgun (WGS) entry which is preliminary data.</text>
</comment>
<proteinExistence type="predicted"/>
<dbReference type="Pfam" id="PF13380">
    <property type="entry name" value="CoA_binding_2"/>
    <property type="match status" value="1"/>
</dbReference>
<dbReference type="RefSeq" id="WP_338250241.1">
    <property type="nucleotide sequence ID" value="NZ_BSRI01000001.1"/>
</dbReference>
<organism evidence="3 4">
    <name type="scientific">Dictyobacter halimunensis</name>
    <dbReference type="NCBI Taxonomy" id="3026934"/>
    <lineage>
        <taxon>Bacteria</taxon>
        <taxon>Bacillati</taxon>
        <taxon>Chloroflexota</taxon>
        <taxon>Ktedonobacteria</taxon>
        <taxon>Ktedonobacterales</taxon>
        <taxon>Dictyobacteraceae</taxon>
        <taxon>Dictyobacter</taxon>
    </lineage>
</organism>
<protein>
    <recommendedName>
        <fullName evidence="2">ATP-grasp domain-containing protein</fullName>
    </recommendedName>
</protein>
<dbReference type="InterPro" id="IPR013815">
    <property type="entry name" value="ATP_grasp_subdomain_1"/>
</dbReference>
<dbReference type="InterPro" id="IPR043938">
    <property type="entry name" value="Ligase_CoA_dom"/>
</dbReference>
<evidence type="ECO:0000313" key="4">
    <source>
        <dbReference type="Proteomes" id="UP001344906"/>
    </source>
</evidence>
<dbReference type="Pfam" id="PF13607">
    <property type="entry name" value="Succ_CoA_lig"/>
    <property type="match status" value="1"/>
</dbReference>
<gene>
    <name evidence="3" type="ORF">KDH_25260</name>
</gene>
<accession>A0ABQ6FRN8</accession>
<dbReference type="SUPFAM" id="SSF51735">
    <property type="entry name" value="NAD(P)-binding Rossmann-fold domains"/>
    <property type="match status" value="1"/>
</dbReference>
<dbReference type="PANTHER" id="PTHR42793:SF4">
    <property type="entry name" value="BLL6376 PROTEIN"/>
    <property type="match status" value="1"/>
</dbReference>
<dbReference type="Gene3D" id="3.30.470.20">
    <property type="entry name" value="ATP-grasp fold, B domain"/>
    <property type="match status" value="1"/>
</dbReference>
<evidence type="ECO:0000313" key="3">
    <source>
        <dbReference type="EMBL" id="GLV55682.1"/>
    </source>
</evidence>
<dbReference type="EMBL" id="BSRI01000001">
    <property type="protein sequence ID" value="GLV55682.1"/>
    <property type="molecule type" value="Genomic_DNA"/>
</dbReference>
<dbReference type="SUPFAM" id="SSF52210">
    <property type="entry name" value="Succinyl-CoA synthetase domains"/>
    <property type="match status" value="2"/>
</dbReference>
<dbReference type="InterPro" id="IPR032875">
    <property type="entry name" value="Succ_CoA_lig_flav_dom"/>
</dbReference>
<dbReference type="Gene3D" id="3.30.1490.20">
    <property type="entry name" value="ATP-grasp fold, A domain"/>
    <property type="match status" value="1"/>
</dbReference>
<dbReference type="SUPFAM" id="SSF56059">
    <property type="entry name" value="Glutathione synthetase ATP-binding domain-like"/>
    <property type="match status" value="1"/>
</dbReference>
<dbReference type="InterPro" id="IPR016102">
    <property type="entry name" value="Succinyl-CoA_synth-like"/>
</dbReference>
<keyword evidence="1" id="KW-0547">Nucleotide-binding</keyword>
<dbReference type="PANTHER" id="PTHR42793">
    <property type="entry name" value="COA BINDING DOMAIN CONTAINING PROTEIN"/>
    <property type="match status" value="1"/>
</dbReference>
<dbReference type="InterPro" id="IPR036291">
    <property type="entry name" value="NAD(P)-bd_dom_sf"/>
</dbReference>
<dbReference type="Pfam" id="PF13549">
    <property type="entry name" value="ATP-grasp_5"/>
    <property type="match status" value="1"/>
</dbReference>
<feature type="domain" description="ATP-grasp" evidence="2">
    <location>
        <begin position="505"/>
        <end position="541"/>
    </location>
</feature>
<sequence length="727" mass="77911">MLPSRHISTEQLYRFFRPRSIALIGATDNSRWSIYTFDNLRNFGFAGPVYLVNPNREIVHGQPAFRSLRDVPEVVDLAFVMVSTARVLPIVQEAAELGTTRFVVLTSGFSETGDVGTRLEQELLEYARAHSLTILGPNGNGFINITDQITPYGLPITPPLKAGPVGIVLQSGALTSAVLAFAQGHAIGLSLLVAMGNESMISVTDVVDYLLDDEATRSIALFLECVRHPAELRRVANKARALGKAIVVLKIGSSEASSRTALAHTGALVGNDAINAAAFRQLGMIRVSSLEDLLTTAALAGYNPPLPGRRMGVVTPSGGACDIISDLAEEVGLQLPEFAPSTIKKLREVLPPFSTSHNPLDVTGYVVVDATLQQRALEVVVNDPNIDFVLNLTTVEGGREPTPETLATTLPLYDNLTRIIRSAPCPVILTTNTCLDLPGTTRVVVEHTGLHFISGLEHGVRALARFLWWSEQLRAPQQELAPDEITLPPLSIDPTVETWSEARARSLLQQAGIPLVPGQLTTTAPEAVAAARALGLPMVLKIQSPQLPHKSDIGGVALNIQTEEEVATAFEAMLQRVRDQAPQAQIEGILITPMRSGGVELLVGIVRDSLWGPVLTLGLGGIWTEVLKDTAVRVLPIPQSEIITMLGELRGAALLRGARGQPAIDLPQLAEIIHRICFLALALGPNLNALEINPLLVQAGSIEALDILLVGAPLRTISPPRTTTPTP</sequence>